<evidence type="ECO:0000256" key="4">
    <source>
        <dbReference type="ARBA" id="ARBA00022958"/>
    </source>
</evidence>
<evidence type="ECO:0000256" key="3">
    <source>
        <dbReference type="ARBA" id="ARBA00022538"/>
    </source>
</evidence>
<dbReference type="Pfam" id="PF02080">
    <property type="entry name" value="TrkA_C"/>
    <property type="match status" value="1"/>
</dbReference>
<gene>
    <name evidence="9" type="primary">trkA</name>
    <name evidence="9" type="ORF">H6B30_01885</name>
</gene>
<evidence type="ECO:0000259" key="8">
    <source>
        <dbReference type="PROSITE" id="PS51202"/>
    </source>
</evidence>
<dbReference type="Gene3D" id="3.40.50.720">
    <property type="entry name" value="NAD(P)-binding Rossmann-like Domain"/>
    <property type="match status" value="2"/>
</dbReference>
<dbReference type="PANTHER" id="PTHR43833">
    <property type="entry name" value="POTASSIUM CHANNEL PROTEIN 2-RELATED-RELATED"/>
    <property type="match status" value="1"/>
</dbReference>
<keyword evidence="10" id="KW-1185">Reference proteome</keyword>
<dbReference type="NCBIfam" id="NF007038">
    <property type="entry name" value="PRK09496.2-6"/>
    <property type="match status" value="1"/>
</dbReference>
<dbReference type="Gene3D" id="3.30.70.1450">
    <property type="entry name" value="Regulator of K+ conductance, C-terminal domain"/>
    <property type="match status" value="2"/>
</dbReference>
<feature type="domain" description="RCK C-terminal" evidence="8">
    <location>
        <begin position="141"/>
        <end position="223"/>
    </location>
</feature>
<keyword evidence="6" id="KW-0406">Ion transport</keyword>
<evidence type="ECO:0000256" key="5">
    <source>
        <dbReference type="ARBA" id="ARBA00023027"/>
    </source>
</evidence>
<dbReference type="Proteomes" id="UP000764045">
    <property type="component" value="Unassembled WGS sequence"/>
</dbReference>
<accession>A0A938WLD6</accession>
<feature type="domain" description="RCK N-terminal" evidence="7">
    <location>
        <begin position="229"/>
        <end position="347"/>
    </location>
</feature>
<organism evidence="9 10">
    <name type="scientific">Marseilla massiliensis</name>
    <dbReference type="NCBI Taxonomy" id="1841864"/>
    <lineage>
        <taxon>Bacteria</taxon>
        <taxon>Pseudomonadati</taxon>
        <taxon>Bacteroidota</taxon>
        <taxon>Bacteroidia</taxon>
        <taxon>Bacteroidales</taxon>
        <taxon>Prevotellaceae</taxon>
        <taxon>Marseilla</taxon>
    </lineage>
</organism>
<dbReference type="Pfam" id="PF02254">
    <property type="entry name" value="TrkA_N"/>
    <property type="match status" value="2"/>
</dbReference>
<dbReference type="InterPro" id="IPR036291">
    <property type="entry name" value="NAD(P)-bd_dom_sf"/>
</dbReference>
<dbReference type="SUPFAM" id="SSF51735">
    <property type="entry name" value="NAD(P)-binding Rossmann-fold domains"/>
    <property type="match status" value="2"/>
</dbReference>
<dbReference type="InterPro" id="IPR050721">
    <property type="entry name" value="Trk_Ktr_HKT_K-transport"/>
</dbReference>
<reference evidence="9 10" key="1">
    <citation type="journal article" date="2021" name="Sci. Rep.">
        <title>The distribution of antibiotic resistance genes in chicken gut microbiota commensals.</title>
        <authorList>
            <person name="Juricova H."/>
            <person name="Matiasovicova J."/>
            <person name="Kubasova T."/>
            <person name="Cejkova D."/>
            <person name="Rychlik I."/>
        </authorList>
    </citation>
    <scope>NUCLEOTIDE SEQUENCE [LARGE SCALE GENOMIC DNA]</scope>
    <source>
        <strain evidence="9 10">An819</strain>
    </source>
</reference>
<evidence type="ECO:0000256" key="2">
    <source>
        <dbReference type="ARBA" id="ARBA00022448"/>
    </source>
</evidence>
<name>A0A938WLD6_9BACT</name>
<dbReference type="AlphaFoldDB" id="A0A938WLD6"/>
<keyword evidence="2" id="KW-0813">Transport</keyword>
<feature type="domain" description="RCK C-terminal" evidence="8">
    <location>
        <begin position="367"/>
        <end position="448"/>
    </location>
</feature>
<dbReference type="GO" id="GO:0015079">
    <property type="term" value="F:potassium ion transmembrane transporter activity"/>
    <property type="evidence" value="ECO:0007669"/>
    <property type="project" value="InterPro"/>
</dbReference>
<dbReference type="PRINTS" id="PR00335">
    <property type="entry name" value="KUPTAKETRKA"/>
</dbReference>
<dbReference type="InterPro" id="IPR006036">
    <property type="entry name" value="K_uptake_TrkA"/>
</dbReference>
<sequence length="452" mass="49882">MKIIIAGAGAVGTHLARLMSRDHEDCTLVDEDAERLEGLDSEYDIMTMEGSPTSIKTLKEAGAEDADIFVAVTPDESRNMTSCIMAHAIGAKKTVARIDNYEYLSPKMGSFFRNIGIDSLIYPEVLAAIDINNGLKMSWVRQRWDVHGGALVMLGIKLRATCEILNRPLRELCGPDDPYHIVAVKREGETIIPGGNDELRLNDLAYFMTTKEYIPYIRKIVGKEQYADVKNVIIMGGGKTSVRAALTAPKYLDIKIIETDEHRCEQLNELLSDTDTMVIHGDGRNISLLMEEGIKHTQAFVALTSNAETNILACLTAKRLGVRKTIAMVENLDYVDMAEELDIGTIINKKTIAASHIYQMMLDAKVSNLRSLMMVDADVAEFTAEEGSPVTKKPVKSLGLPFGVAIGGLVRNDVGMLVNGNSQIEAGDTVMIFCHEQKMNKMEKFFKAASIW</sequence>
<keyword evidence="3" id="KW-0633">Potassium transport</keyword>
<dbReference type="InterPro" id="IPR006037">
    <property type="entry name" value="RCK_C"/>
</dbReference>
<dbReference type="PANTHER" id="PTHR43833:SF5">
    <property type="entry name" value="TRK SYSTEM POTASSIUM UPTAKE PROTEIN TRKA"/>
    <property type="match status" value="1"/>
</dbReference>
<dbReference type="NCBIfam" id="NF007039">
    <property type="entry name" value="PRK09496.3-2"/>
    <property type="match status" value="1"/>
</dbReference>
<keyword evidence="5" id="KW-0520">NAD</keyword>
<comment type="caution">
    <text evidence="9">The sequence shown here is derived from an EMBL/GenBank/DDBJ whole genome shotgun (WGS) entry which is preliminary data.</text>
</comment>
<dbReference type="NCBIfam" id="NF007031">
    <property type="entry name" value="PRK09496.1-2"/>
    <property type="match status" value="1"/>
</dbReference>
<dbReference type="PROSITE" id="PS51202">
    <property type="entry name" value="RCK_C"/>
    <property type="match status" value="2"/>
</dbReference>
<dbReference type="RefSeq" id="WP_205107337.1">
    <property type="nucleotide sequence ID" value="NZ_CAWUJD010000001.1"/>
</dbReference>
<evidence type="ECO:0000313" key="9">
    <source>
        <dbReference type="EMBL" id="MBM6660515.1"/>
    </source>
</evidence>
<feature type="domain" description="RCK N-terminal" evidence="7">
    <location>
        <begin position="1"/>
        <end position="121"/>
    </location>
</feature>
<dbReference type="InterPro" id="IPR036721">
    <property type="entry name" value="RCK_C_sf"/>
</dbReference>
<dbReference type="EMBL" id="JACJJL010000002">
    <property type="protein sequence ID" value="MBM6660515.1"/>
    <property type="molecule type" value="Genomic_DNA"/>
</dbReference>
<proteinExistence type="predicted"/>
<dbReference type="SUPFAM" id="SSF116726">
    <property type="entry name" value="TrkA C-terminal domain-like"/>
    <property type="match status" value="2"/>
</dbReference>
<evidence type="ECO:0000313" key="10">
    <source>
        <dbReference type="Proteomes" id="UP000764045"/>
    </source>
</evidence>
<protein>
    <recommendedName>
        <fullName evidence="1">Trk system potassium uptake protein TrkA</fullName>
    </recommendedName>
</protein>
<dbReference type="GO" id="GO:0005886">
    <property type="term" value="C:plasma membrane"/>
    <property type="evidence" value="ECO:0007669"/>
    <property type="project" value="InterPro"/>
</dbReference>
<evidence type="ECO:0000256" key="6">
    <source>
        <dbReference type="ARBA" id="ARBA00023065"/>
    </source>
</evidence>
<dbReference type="InterPro" id="IPR003148">
    <property type="entry name" value="RCK_N"/>
</dbReference>
<dbReference type="PROSITE" id="PS51201">
    <property type="entry name" value="RCK_N"/>
    <property type="match status" value="2"/>
</dbReference>
<evidence type="ECO:0000259" key="7">
    <source>
        <dbReference type="PROSITE" id="PS51201"/>
    </source>
</evidence>
<evidence type="ECO:0000256" key="1">
    <source>
        <dbReference type="ARBA" id="ARBA00017378"/>
    </source>
</evidence>
<keyword evidence="4" id="KW-0630">Potassium</keyword>